<feature type="transmembrane region" description="Helical" evidence="9">
    <location>
        <begin position="49"/>
        <end position="79"/>
    </location>
</feature>
<proteinExistence type="inferred from homology"/>
<evidence type="ECO:0000256" key="2">
    <source>
        <dbReference type="ARBA" id="ARBA00022448"/>
    </source>
</evidence>
<feature type="transmembrane region" description="Helical" evidence="9">
    <location>
        <begin position="91"/>
        <end position="110"/>
    </location>
</feature>
<sequence>MDFAFIVDQGLGILATASVSALVAMGLAMSFRLMGIINLASGDFMMIGAYSVLTCLAIGLPYIVGVLVACVVGFLLGAVTERTLLRRFVRAPELAILGTFGLGIVIRQVVELIYGKNFQFVENPLPGSVEIWGAEFPLYRLVLIGVSVVVIGAVLLVLTVTPIGVKVRAVAADGDLAETLGVRSGGLKLVIFAVSTLMASLAGSLIAPLTNVGPGMGNAYLFVMFVVVIVGGARVSMVLVAALAIAVVQNVTTLVIDSLVAKLAILAMAFIVLAATRPSTKGNIV</sequence>
<accession>A0A6J7FFV8</accession>
<dbReference type="GO" id="GO:0006865">
    <property type="term" value="P:amino acid transport"/>
    <property type="evidence" value="ECO:0007669"/>
    <property type="project" value="UniProtKB-KW"/>
</dbReference>
<dbReference type="PANTHER" id="PTHR11795:SF447">
    <property type="entry name" value="ABC TRANSPORTER PERMEASE PROTEIN"/>
    <property type="match status" value="1"/>
</dbReference>
<reference evidence="10" key="1">
    <citation type="submission" date="2020-05" db="EMBL/GenBank/DDBJ databases">
        <authorList>
            <person name="Chiriac C."/>
            <person name="Salcher M."/>
            <person name="Ghai R."/>
            <person name="Kavagutti S V."/>
        </authorList>
    </citation>
    <scope>NUCLEOTIDE SEQUENCE</scope>
</reference>
<feature type="transmembrane region" description="Helical" evidence="9">
    <location>
        <begin position="259"/>
        <end position="276"/>
    </location>
</feature>
<feature type="transmembrane region" description="Helical" evidence="9">
    <location>
        <begin position="138"/>
        <end position="165"/>
    </location>
</feature>
<evidence type="ECO:0000256" key="9">
    <source>
        <dbReference type="SAM" id="Phobius"/>
    </source>
</evidence>
<comment type="subcellular location">
    <subcellularLocation>
        <location evidence="1">Cell membrane</location>
        <topology evidence="1">Multi-pass membrane protein</topology>
    </subcellularLocation>
</comment>
<dbReference type="Pfam" id="PF02653">
    <property type="entry name" value="BPD_transp_2"/>
    <property type="match status" value="1"/>
</dbReference>
<dbReference type="AlphaFoldDB" id="A0A6J7FFV8"/>
<keyword evidence="4 9" id="KW-0812">Transmembrane</keyword>
<dbReference type="InterPro" id="IPR001851">
    <property type="entry name" value="ABC_transp_permease"/>
</dbReference>
<evidence type="ECO:0000313" key="10">
    <source>
        <dbReference type="EMBL" id="CAB4892638.1"/>
    </source>
</evidence>
<keyword evidence="6 9" id="KW-1133">Transmembrane helix</keyword>
<gene>
    <name evidence="10" type="ORF">UFOPK3516_00499</name>
</gene>
<dbReference type="InterPro" id="IPR052157">
    <property type="entry name" value="BCAA_transport_permease"/>
</dbReference>
<name>A0A6J7FFV8_9ZZZZ</name>
<dbReference type="EMBL" id="CAFBMB010000025">
    <property type="protein sequence ID" value="CAB4892638.1"/>
    <property type="molecule type" value="Genomic_DNA"/>
</dbReference>
<evidence type="ECO:0000256" key="7">
    <source>
        <dbReference type="ARBA" id="ARBA00023136"/>
    </source>
</evidence>
<keyword evidence="5" id="KW-0029">Amino-acid transport</keyword>
<keyword evidence="2" id="KW-0813">Transport</keyword>
<dbReference type="GO" id="GO:0005886">
    <property type="term" value="C:plasma membrane"/>
    <property type="evidence" value="ECO:0007669"/>
    <property type="project" value="UniProtKB-SubCell"/>
</dbReference>
<keyword evidence="7 9" id="KW-0472">Membrane</keyword>
<feature type="transmembrane region" description="Helical" evidence="9">
    <location>
        <begin position="12"/>
        <end position="37"/>
    </location>
</feature>
<evidence type="ECO:0000256" key="1">
    <source>
        <dbReference type="ARBA" id="ARBA00004651"/>
    </source>
</evidence>
<evidence type="ECO:0000256" key="5">
    <source>
        <dbReference type="ARBA" id="ARBA00022970"/>
    </source>
</evidence>
<protein>
    <submittedName>
        <fullName evidence="10">Unannotated protein</fullName>
    </submittedName>
</protein>
<organism evidence="10">
    <name type="scientific">freshwater metagenome</name>
    <dbReference type="NCBI Taxonomy" id="449393"/>
    <lineage>
        <taxon>unclassified sequences</taxon>
        <taxon>metagenomes</taxon>
        <taxon>ecological metagenomes</taxon>
    </lineage>
</organism>
<dbReference type="GO" id="GO:0022857">
    <property type="term" value="F:transmembrane transporter activity"/>
    <property type="evidence" value="ECO:0007669"/>
    <property type="project" value="InterPro"/>
</dbReference>
<feature type="transmembrane region" description="Helical" evidence="9">
    <location>
        <begin position="219"/>
        <end position="247"/>
    </location>
</feature>
<feature type="transmembrane region" description="Helical" evidence="9">
    <location>
        <begin position="186"/>
        <end position="207"/>
    </location>
</feature>
<evidence type="ECO:0000256" key="3">
    <source>
        <dbReference type="ARBA" id="ARBA00022475"/>
    </source>
</evidence>
<dbReference type="CDD" id="cd06582">
    <property type="entry name" value="TM_PBP1_LivH_like"/>
    <property type="match status" value="1"/>
</dbReference>
<comment type="similarity">
    <text evidence="8">Belongs to the binding-protein-dependent transport system permease family. LivHM subfamily.</text>
</comment>
<evidence type="ECO:0000256" key="4">
    <source>
        <dbReference type="ARBA" id="ARBA00022692"/>
    </source>
</evidence>
<evidence type="ECO:0000256" key="8">
    <source>
        <dbReference type="ARBA" id="ARBA00037998"/>
    </source>
</evidence>
<keyword evidence="3" id="KW-1003">Cell membrane</keyword>
<evidence type="ECO:0000256" key="6">
    <source>
        <dbReference type="ARBA" id="ARBA00022989"/>
    </source>
</evidence>
<dbReference type="PANTHER" id="PTHR11795">
    <property type="entry name" value="BRANCHED-CHAIN AMINO ACID TRANSPORT SYSTEM PERMEASE PROTEIN LIVH"/>
    <property type="match status" value="1"/>
</dbReference>